<dbReference type="InterPro" id="IPR010031">
    <property type="entry name" value="FAD_lactone_oxidase-like"/>
</dbReference>
<dbReference type="Proteomes" id="UP001642464">
    <property type="component" value="Unassembled WGS sequence"/>
</dbReference>
<accession>A0ABP0ICG3</accession>
<evidence type="ECO:0000259" key="2">
    <source>
        <dbReference type="PROSITE" id="PS51387"/>
    </source>
</evidence>
<dbReference type="InterPro" id="IPR016166">
    <property type="entry name" value="FAD-bd_PCMH"/>
</dbReference>
<dbReference type="PROSITE" id="PS51387">
    <property type="entry name" value="FAD_PCMH"/>
    <property type="match status" value="1"/>
</dbReference>
<dbReference type="InterPro" id="IPR007173">
    <property type="entry name" value="ALO_C"/>
</dbReference>
<comment type="caution">
    <text evidence="3">The sequence shown here is derived from an EMBL/GenBank/DDBJ whole genome shotgun (WGS) entry which is preliminary data.</text>
</comment>
<dbReference type="InterPro" id="IPR006094">
    <property type="entry name" value="Oxid_FAD_bind_N"/>
</dbReference>
<sequence>MNLSPNGLALQEGGMLSMTELDGIKGIDKEKNTITVQAGARVSQILAELQKHNLTLENFSSITETQKSPGQLHAGTELEQQIAGWTQVSAHGTGARIPPVDEMITSMTVVSPAKGLMTLREGDSWFPWMRVALGSLAVVQEMTLKVRPRYMLHERTYCCNYAELERDHAKLLQTYRHVRYMWVPYTDTIVVVVSDIAKPGAKAVPALPEERRVEPLKRLLREMQPDCGSLEGKNFAELREKLLVLDPLNPDHVAKVNRAEAEFWRKSSGERIADSTEVLGFECGGSQWVLENCFPCGTIDSPNLKDIKYVQEMPLGSFVDVRSKHAVSPADQCPRAKVGSEERVMAFKRTHLDPHVSKPWG</sequence>
<dbReference type="Pfam" id="PF04030">
    <property type="entry name" value="ALO"/>
    <property type="match status" value="1"/>
</dbReference>
<evidence type="ECO:0000313" key="4">
    <source>
        <dbReference type="Proteomes" id="UP001642464"/>
    </source>
</evidence>
<feature type="domain" description="FAD-binding PCMH-type" evidence="2">
    <location>
        <begin position="1"/>
        <end position="149"/>
    </location>
</feature>
<dbReference type="InterPro" id="IPR036318">
    <property type="entry name" value="FAD-bd_PCMH-like_sf"/>
</dbReference>
<reference evidence="3 4" key="1">
    <citation type="submission" date="2024-02" db="EMBL/GenBank/DDBJ databases">
        <authorList>
            <person name="Chen Y."/>
            <person name="Shah S."/>
            <person name="Dougan E. K."/>
            <person name="Thang M."/>
            <person name="Chan C."/>
        </authorList>
    </citation>
    <scope>NUCLEOTIDE SEQUENCE [LARGE SCALE GENOMIC DNA]</scope>
</reference>
<dbReference type="InterPro" id="IPR016169">
    <property type="entry name" value="FAD-bd_PCMH_sub2"/>
</dbReference>
<evidence type="ECO:0000313" key="3">
    <source>
        <dbReference type="EMBL" id="CAK8999591.1"/>
    </source>
</evidence>
<protein>
    <submittedName>
        <fullName evidence="3">Mitochondrial</fullName>
    </submittedName>
</protein>
<dbReference type="PANTHER" id="PTHR43762">
    <property type="entry name" value="L-GULONOLACTONE OXIDASE"/>
    <property type="match status" value="1"/>
</dbReference>
<dbReference type="Pfam" id="PF01565">
    <property type="entry name" value="FAD_binding_4"/>
    <property type="match status" value="1"/>
</dbReference>
<dbReference type="EMBL" id="CAXAMM010003348">
    <property type="protein sequence ID" value="CAK8999591.1"/>
    <property type="molecule type" value="Genomic_DNA"/>
</dbReference>
<gene>
    <name evidence="3" type="ORF">SCF082_LOCUS6126</name>
</gene>
<dbReference type="SUPFAM" id="SSF56176">
    <property type="entry name" value="FAD-binding/transporter-associated domain-like"/>
    <property type="match status" value="1"/>
</dbReference>
<dbReference type="PANTHER" id="PTHR43762:SF1">
    <property type="entry name" value="D-ARABINONO-1,4-LACTONE OXIDASE"/>
    <property type="match status" value="1"/>
</dbReference>
<proteinExistence type="predicted"/>
<dbReference type="Gene3D" id="3.30.465.10">
    <property type="match status" value="1"/>
</dbReference>
<keyword evidence="1" id="KW-0560">Oxidoreductase</keyword>
<keyword evidence="4" id="KW-1185">Reference proteome</keyword>
<organism evidence="3 4">
    <name type="scientific">Durusdinium trenchii</name>
    <dbReference type="NCBI Taxonomy" id="1381693"/>
    <lineage>
        <taxon>Eukaryota</taxon>
        <taxon>Sar</taxon>
        <taxon>Alveolata</taxon>
        <taxon>Dinophyceae</taxon>
        <taxon>Suessiales</taxon>
        <taxon>Symbiodiniaceae</taxon>
        <taxon>Durusdinium</taxon>
    </lineage>
</organism>
<evidence type="ECO:0000256" key="1">
    <source>
        <dbReference type="ARBA" id="ARBA00023002"/>
    </source>
</evidence>
<name>A0ABP0ICG3_9DINO</name>